<keyword evidence="5" id="KW-1185">Reference proteome</keyword>
<dbReference type="Proteomes" id="UP000634229">
    <property type="component" value="Unassembled WGS sequence"/>
</dbReference>
<dbReference type="InterPro" id="IPR007730">
    <property type="entry name" value="SPOR-like_dom"/>
</dbReference>
<dbReference type="InterPro" id="IPR018711">
    <property type="entry name" value="NAGPA"/>
</dbReference>
<keyword evidence="4" id="KW-0326">Glycosidase</keyword>
<dbReference type="Pfam" id="PF09992">
    <property type="entry name" value="NAGPA"/>
    <property type="match status" value="1"/>
</dbReference>
<protein>
    <submittedName>
        <fullName evidence="4">Phosphodiester glycosidase family protein</fullName>
    </submittedName>
</protein>
<organism evidence="4 5">
    <name type="scientific">Streptomyces coffeae</name>
    <dbReference type="NCBI Taxonomy" id="621382"/>
    <lineage>
        <taxon>Bacteria</taxon>
        <taxon>Bacillati</taxon>
        <taxon>Actinomycetota</taxon>
        <taxon>Actinomycetes</taxon>
        <taxon>Kitasatosporales</taxon>
        <taxon>Streptomycetaceae</taxon>
        <taxon>Streptomyces</taxon>
    </lineage>
</organism>
<evidence type="ECO:0000313" key="5">
    <source>
        <dbReference type="Proteomes" id="UP000634229"/>
    </source>
</evidence>
<dbReference type="EMBL" id="JAERRF010000016">
    <property type="protein sequence ID" value="MBL1099934.1"/>
    <property type="molecule type" value="Genomic_DNA"/>
</dbReference>
<feature type="signal peptide" evidence="1">
    <location>
        <begin position="1"/>
        <end position="16"/>
    </location>
</feature>
<feature type="domain" description="Phosphodiester glycosidase" evidence="3">
    <location>
        <begin position="313"/>
        <end position="497"/>
    </location>
</feature>
<evidence type="ECO:0000256" key="1">
    <source>
        <dbReference type="SAM" id="SignalP"/>
    </source>
</evidence>
<evidence type="ECO:0000313" key="4">
    <source>
        <dbReference type="EMBL" id="MBL1099934.1"/>
    </source>
</evidence>
<sequence>MVAVVATVAVSAPAQAAPPVPDATWTTRTVAPGVQIRTGVLRETDAKPSWTVTVRAAGSAPVGGRSWADSTAGRLRAAGFVPRVERVDWPGYSDTPHGTLGWRVRVGSYGGQDEARSVSAKVAESGFDPVADWTGYDAQQPADRQSVHLAVIDPGAFTGTVEATHGSSVADRERTSSLAARLRSLVAVNGGFFVTSGADGVPGTTAGLSVHHGALDSMAVGSRAALVLADGGRRARIADLTSTVTARAGSSRYAVEGVNRVPGAVRNCGRPGGVPTERPRQDVTCTRADDLVAFTPRFRTDLPTGPGAQVVLDADGRVVAAGARGGTVPDGGSVLQGTGAAADWLTAEGRPGTRIALTETVRDTSGHQVRWDGDDSVVSAAPTLVEGGRIAVDAATEGTLDPRDPAFGYAWSNARQPRTMAGIDGRGRLLLATVDGRQPGVSAGFTLLEAARFMRSLGAREALNLDGGGSSAMAVDGALVNVPSDAAGERAVGDTVQVLP</sequence>
<dbReference type="Gene3D" id="3.30.70.1070">
    <property type="entry name" value="Sporulation related repeat"/>
    <property type="match status" value="1"/>
</dbReference>
<comment type="caution">
    <text evidence="4">The sequence shown here is derived from an EMBL/GenBank/DDBJ whole genome shotgun (WGS) entry which is preliminary data.</text>
</comment>
<proteinExistence type="predicted"/>
<feature type="domain" description="SPOR" evidence="2">
    <location>
        <begin position="68"/>
        <end position="130"/>
    </location>
</feature>
<gene>
    <name evidence="4" type="ORF">JK363_25330</name>
</gene>
<accession>A0ABS1NII6</accession>
<reference evidence="4 5" key="1">
    <citation type="submission" date="2021-01" db="EMBL/GenBank/DDBJ databases">
        <title>WGS of actinomycetes isolated from Thailand.</title>
        <authorList>
            <person name="Thawai C."/>
        </authorList>
    </citation>
    <scope>NUCLEOTIDE SEQUENCE [LARGE SCALE GENOMIC DNA]</scope>
    <source>
        <strain evidence="4 5">CA1R205</strain>
    </source>
</reference>
<dbReference type="InterPro" id="IPR036680">
    <property type="entry name" value="SPOR-like_sf"/>
</dbReference>
<dbReference type="PANTHER" id="PTHR40446">
    <property type="entry name" value="N-ACETYLGLUCOSAMINE-1-PHOSPHODIESTER ALPHA-N-ACETYLGLUCOSAMINIDASE"/>
    <property type="match status" value="1"/>
</dbReference>
<dbReference type="PANTHER" id="PTHR40446:SF2">
    <property type="entry name" value="N-ACETYLGLUCOSAMINE-1-PHOSPHODIESTER ALPHA-N-ACETYLGLUCOSAMINIDASE"/>
    <property type="match status" value="1"/>
</dbReference>
<feature type="chain" id="PRO_5047367681" evidence="1">
    <location>
        <begin position="17"/>
        <end position="500"/>
    </location>
</feature>
<evidence type="ECO:0000259" key="2">
    <source>
        <dbReference type="Pfam" id="PF05036"/>
    </source>
</evidence>
<keyword evidence="1" id="KW-0732">Signal</keyword>
<name>A0ABS1NII6_9ACTN</name>
<keyword evidence="4" id="KW-0378">Hydrolase</keyword>
<dbReference type="Pfam" id="PF05036">
    <property type="entry name" value="SPOR"/>
    <property type="match status" value="1"/>
</dbReference>
<evidence type="ECO:0000259" key="3">
    <source>
        <dbReference type="Pfam" id="PF09992"/>
    </source>
</evidence>
<dbReference type="GO" id="GO:0016798">
    <property type="term" value="F:hydrolase activity, acting on glycosyl bonds"/>
    <property type="evidence" value="ECO:0007669"/>
    <property type="project" value="UniProtKB-KW"/>
</dbReference>